<dbReference type="Pfam" id="PF13812">
    <property type="entry name" value="PPR_3"/>
    <property type="match status" value="1"/>
</dbReference>
<organism evidence="3 4">
    <name type="scientific">Durusdinium trenchii</name>
    <dbReference type="NCBI Taxonomy" id="1381693"/>
    <lineage>
        <taxon>Eukaryota</taxon>
        <taxon>Sar</taxon>
        <taxon>Alveolata</taxon>
        <taxon>Dinophyceae</taxon>
        <taxon>Suessiales</taxon>
        <taxon>Symbiodiniaceae</taxon>
        <taxon>Durusdinium</taxon>
    </lineage>
</organism>
<dbReference type="NCBIfam" id="TIGR00756">
    <property type="entry name" value="PPR"/>
    <property type="match status" value="2"/>
</dbReference>
<dbReference type="Gene3D" id="1.25.40.10">
    <property type="entry name" value="Tetratricopeptide repeat domain"/>
    <property type="match status" value="1"/>
</dbReference>
<name>A0ABP0Q0N5_9DINO</name>
<dbReference type="InterPro" id="IPR002885">
    <property type="entry name" value="PPR_rpt"/>
</dbReference>
<accession>A0ABP0Q0N5</accession>
<keyword evidence="4" id="KW-1185">Reference proteome</keyword>
<evidence type="ECO:0000313" key="3">
    <source>
        <dbReference type="EMBL" id="CAK9081835.1"/>
    </source>
</evidence>
<proteinExistence type="predicted"/>
<protein>
    <submittedName>
        <fullName evidence="3">Pentatricopeptide repeat-containing protein At2g01740</fullName>
    </submittedName>
</protein>
<dbReference type="PROSITE" id="PS51375">
    <property type="entry name" value="PPR"/>
    <property type="match status" value="1"/>
</dbReference>
<evidence type="ECO:0000256" key="2">
    <source>
        <dbReference type="PROSITE-ProRule" id="PRU00708"/>
    </source>
</evidence>
<evidence type="ECO:0000313" key="4">
    <source>
        <dbReference type="Proteomes" id="UP001642464"/>
    </source>
</evidence>
<dbReference type="PANTHER" id="PTHR47447:SF17">
    <property type="entry name" value="OS12G0638900 PROTEIN"/>
    <property type="match status" value="1"/>
</dbReference>
<dbReference type="PANTHER" id="PTHR47447">
    <property type="entry name" value="OS03G0856100 PROTEIN"/>
    <property type="match status" value="1"/>
</dbReference>
<gene>
    <name evidence="3" type="ORF">SCF082_LOCUS38918</name>
</gene>
<feature type="repeat" description="PPR" evidence="2">
    <location>
        <begin position="22"/>
        <end position="56"/>
    </location>
</feature>
<dbReference type="EMBL" id="CAXAMM010038895">
    <property type="protein sequence ID" value="CAK9081835.1"/>
    <property type="molecule type" value="Genomic_DNA"/>
</dbReference>
<comment type="caution">
    <text evidence="3">The sequence shown here is derived from an EMBL/GenBank/DDBJ whole genome shotgun (WGS) entry which is preliminary data.</text>
</comment>
<reference evidence="3 4" key="1">
    <citation type="submission" date="2024-02" db="EMBL/GenBank/DDBJ databases">
        <authorList>
            <person name="Chen Y."/>
            <person name="Shah S."/>
            <person name="Dougan E. K."/>
            <person name="Thang M."/>
            <person name="Chan C."/>
        </authorList>
    </citation>
    <scope>NUCLEOTIDE SEQUENCE [LARGE SCALE GENOMIC DNA]</scope>
</reference>
<sequence>MNKWQKAVQLFSEMRKSEIKPTANSYAAVIDSCGKAGELRHAERWFNQISKESIRPNSVCYNVLISANARQGYADGALRWLQRMHNAMLFDIVAYNSALHSLCESQSRPRAQEEAEALLRDLRSYKLHPTAITLDLLEKLLGAARRDELCHELDVDMDRAQLIDRHHQRS</sequence>
<keyword evidence="1" id="KW-0677">Repeat</keyword>
<dbReference type="Proteomes" id="UP001642464">
    <property type="component" value="Unassembled WGS sequence"/>
</dbReference>
<dbReference type="InterPro" id="IPR011990">
    <property type="entry name" value="TPR-like_helical_dom_sf"/>
</dbReference>
<evidence type="ECO:0000256" key="1">
    <source>
        <dbReference type="ARBA" id="ARBA00022737"/>
    </source>
</evidence>